<feature type="binding site" evidence="5">
    <location>
        <begin position="47"/>
        <end position="52"/>
    </location>
    <ligand>
        <name>ATP</name>
        <dbReference type="ChEBI" id="CHEBI:30616"/>
    </ligand>
</feature>
<feature type="binding site" evidence="5">
    <location>
        <begin position="91"/>
        <end position="93"/>
    </location>
    <ligand>
        <name>AMP</name>
        <dbReference type="ChEBI" id="CHEBI:456215"/>
    </ligand>
</feature>
<evidence type="ECO:0000256" key="7">
    <source>
        <dbReference type="RuleBase" id="RU003331"/>
    </source>
</evidence>
<feature type="binding site" evidence="5">
    <location>
        <position position="126"/>
    </location>
    <ligand>
        <name>AMP</name>
        <dbReference type="ChEBI" id="CHEBI:456215"/>
    </ligand>
</feature>
<keyword evidence="10" id="KW-1185">Reference proteome</keyword>
<comment type="domain">
    <text evidence="5">Consists of three domains, a large central CORE domain and two small peripheral domains, NMPbind and LID, which undergo movements during catalysis. The LID domain closes over the site of phosphoryl transfer upon ATP binding. Assembling and dissambling the active center during each catalytic cycle provides an effective means to prevent ATP hydrolysis.</text>
</comment>
<sequence length="276" mass="30462">MKKFLTAVLLSAVVFISACSPQHTNLDSTTQENPISRVKIILLGAPGSGKGTFGAMLSTQLNVPILSMGDAIREYFKSSSDPKAAQLQGGKLLDDETTIQILKKKLLEPQYANGVILDGYPRTVAQGLMLDEALGASNSPIIINVHASLNVIEKRSAGRFMCAECNAIYNLYFSLPKIHDKSLDSGKVTRAQMLARDNMCTCDHCGSKKFYARKDDTRKVILHRYCEYRKNTLPLIKHYQTYPAFFTVDGNCSISLLSQQAITLAEKLRPLLAARK</sequence>
<dbReference type="HAMAP" id="MF_00235">
    <property type="entry name" value="Adenylate_kinase_Adk"/>
    <property type="match status" value="1"/>
</dbReference>
<keyword evidence="1 5" id="KW-0808">Transferase</keyword>
<comment type="catalytic activity">
    <reaction evidence="5 7">
        <text>AMP + ATP = 2 ADP</text>
        <dbReference type="Rhea" id="RHEA:12973"/>
        <dbReference type="ChEBI" id="CHEBI:30616"/>
        <dbReference type="ChEBI" id="CHEBI:456215"/>
        <dbReference type="ChEBI" id="CHEBI:456216"/>
        <dbReference type="EC" id="2.7.4.3"/>
    </reaction>
</comment>
<feature type="chain" id="PRO_5015928625" description="Adenylate kinase" evidence="8">
    <location>
        <begin position="21"/>
        <end position="276"/>
    </location>
</feature>
<feature type="binding site" evidence="5">
    <location>
        <position position="73"/>
    </location>
    <ligand>
        <name>AMP</name>
        <dbReference type="ChEBI" id="CHEBI:456215"/>
    </ligand>
</feature>
<dbReference type="Proteomes" id="UP000244519">
    <property type="component" value="Chromosome"/>
</dbReference>
<comment type="similarity">
    <text evidence="5 6">Belongs to the adenylate kinase family.</text>
</comment>
<dbReference type="GO" id="GO:0044209">
    <property type="term" value="P:AMP salvage"/>
    <property type="evidence" value="ECO:0007669"/>
    <property type="project" value="UniProtKB-UniRule"/>
</dbReference>
<feature type="binding site" evidence="5">
    <location>
        <position position="252"/>
    </location>
    <ligand>
        <name>ATP</name>
        <dbReference type="ChEBI" id="CHEBI:30616"/>
    </ligand>
</feature>
<dbReference type="PROSITE" id="PS51257">
    <property type="entry name" value="PROKAR_LIPOPROTEIN"/>
    <property type="match status" value="1"/>
</dbReference>
<dbReference type="GO" id="GO:0004017">
    <property type="term" value="F:AMP kinase activity"/>
    <property type="evidence" value="ECO:0007669"/>
    <property type="project" value="UniProtKB-UniRule"/>
</dbReference>
<protein>
    <recommendedName>
        <fullName evidence="5 7">Adenylate kinase</fullName>
        <shortName evidence="5">AK</shortName>
        <ecNumber evidence="5 7">2.7.4.3</ecNumber>
    </recommendedName>
    <alternativeName>
        <fullName evidence="5">ATP-AMP transphosphorylase</fullName>
    </alternativeName>
    <alternativeName>
        <fullName evidence="5">ATP:AMP phosphotransferase</fullName>
    </alternativeName>
    <alternativeName>
        <fullName evidence="5">Adenylate monophosphate kinase</fullName>
    </alternativeName>
</protein>
<evidence type="ECO:0000256" key="4">
    <source>
        <dbReference type="ARBA" id="ARBA00022777"/>
    </source>
</evidence>
<dbReference type="InterPro" id="IPR033690">
    <property type="entry name" value="Adenylat_kinase_CS"/>
</dbReference>
<dbReference type="UniPathway" id="UPA00588">
    <property type="reaction ID" value="UER00649"/>
</dbReference>
<reference evidence="9 10" key="1">
    <citation type="journal article" date="2018" name="Genome Biol. Evol.">
        <title>The Genome Sequence of "Candidatus Fokinia solitaria": Insights on Reductive Evolution in Rickettsiales.</title>
        <authorList>
            <person name="Floriano A.M."/>
            <person name="Castelli M."/>
            <person name="Krenek S."/>
            <person name="Berendonk T.U."/>
            <person name="Bazzocchi C."/>
            <person name="Petroni G."/>
            <person name="Sassera D."/>
        </authorList>
    </citation>
    <scope>NUCLEOTIDE SEQUENCE [LARGE SCALE GENOMIC DNA]</scope>
    <source>
        <strain evidence="9">Rio ETE_ALG 3VII</strain>
    </source>
</reference>
<gene>
    <name evidence="5" type="primary">adk</name>
    <name evidence="9" type="ORF">Fsol_00725</name>
</gene>
<comment type="function">
    <text evidence="5">Catalyzes the reversible transfer of the terminal phosphate group between ATP and AMP. Plays an important role in cellular energy homeostasis and in adenine nucleotide metabolism.</text>
</comment>
<evidence type="ECO:0000256" key="1">
    <source>
        <dbReference type="ARBA" id="ARBA00022679"/>
    </source>
</evidence>
<dbReference type="PRINTS" id="PR00094">
    <property type="entry name" value="ADENYLTKNASE"/>
</dbReference>
<dbReference type="SUPFAM" id="SSF52540">
    <property type="entry name" value="P-loop containing nucleoside triphosphate hydrolases"/>
    <property type="match status" value="1"/>
</dbReference>
<keyword evidence="4 5" id="KW-0418">Kinase</keyword>
<evidence type="ECO:0000256" key="5">
    <source>
        <dbReference type="HAMAP-Rule" id="MF_00235"/>
    </source>
</evidence>
<dbReference type="Pfam" id="PF00406">
    <property type="entry name" value="ADK"/>
    <property type="match status" value="1"/>
</dbReference>
<proteinExistence type="inferred from homology"/>
<dbReference type="Gene3D" id="3.40.50.300">
    <property type="entry name" value="P-loop containing nucleotide triphosphate hydrolases"/>
    <property type="match status" value="1"/>
</dbReference>
<evidence type="ECO:0000256" key="2">
    <source>
        <dbReference type="ARBA" id="ARBA00022727"/>
    </source>
</evidence>
<dbReference type="PANTHER" id="PTHR23359">
    <property type="entry name" value="NUCLEOTIDE KINASE"/>
    <property type="match status" value="1"/>
</dbReference>
<comment type="caution">
    <text evidence="5">Lacks conserved residue(s) required for the propagation of feature annotation.</text>
</comment>
<keyword evidence="5 7" id="KW-0067">ATP-binding</keyword>
<dbReference type="EC" id="2.7.4.3" evidence="5 7"/>
<dbReference type="GO" id="GO:0005524">
    <property type="term" value="F:ATP binding"/>
    <property type="evidence" value="ECO:0007669"/>
    <property type="project" value="UniProtKB-UniRule"/>
</dbReference>
<dbReference type="PROSITE" id="PS00113">
    <property type="entry name" value="ADENYLATE_KINASE"/>
    <property type="match status" value="1"/>
</dbReference>
<feature type="signal peptide" evidence="8">
    <location>
        <begin position="1"/>
        <end position="20"/>
    </location>
</feature>
<evidence type="ECO:0000256" key="6">
    <source>
        <dbReference type="RuleBase" id="RU003330"/>
    </source>
</evidence>
<evidence type="ECO:0000313" key="9">
    <source>
        <dbReference type="EMBL" id="AWD33501.1"/>
    </source>
</evidence>
<keyword evidence="8" id="KW-0732">Signal</keyword>
<evidence type="ECO:0000313" key="10">
    <source>
        <dbReference type="Proteomes" id="UP000244519"/>
    </source>
</evidence>
<feature type="binding site" evidence="5">
    <location>
        <begin position="119"/>
        <end position="122"/>
    </location>
    <ligand>
        <name>AMP</name>
        <dbReference type="ChEBI" id="CHEBI:456215"/>
    </ligand>
</feature>
<dbReference type="OrthoDB" id="9805030at2"/>
<dbReference type="EMBL" id="CP025989">
    <property type="protein sequence ID" value="AWD33501.1"/>
    <property type="molecule type" value="Genomic_DNA"/>
</dbReference>
<feature type="binding site" evidence="5">
    <location>
        <begin position="168"/>
        <end position="169"/>
    </location>
    <ligand>
        <name>ATP</name>
        <dbReference type="ChEBI" id="CHEBI:30616"/>
    </ligand>
</feature>
<keyword evidence="3 5" id="KW-0547">Nucleotide-binding</keyword>
<dbReference type="InterPro" id="IPR000850">
    <property type="entry name" value="Adenylat/UMP-CMP_kin"/>
</dbReference>
<dbReference type="RefSeq" id="WP_108673506.1">
    <property type="nucleotide sequence ID" value="NZ_CP025989.1"/>
</dbReference>
<feature type="binding site" evidence="5">
    <location>
        <position position="159"/>
    </location>
    <ligand>
        <name>ATP</name>
        <dbReference type="ChEBI" id="CHEBI:30616"/>
    </ligand>
</feature>
<accession>A0A2U8BT18</accession>
<comment type="pathway">
    <text evidence="5">Purine metabolism; AMP biosynthesis via salvage pathway; AMP from ADP: step 1/1.</text>
</comment>
<dbReference type="AlphaFoldDB" id="A0A2U8BT18"/>
<evidence type="ECO:0000256" key="3">
    <source>
        <dbReference type="ARBA" id="ARBA00022741"/>
    </source>
</evidence>
<dbReference type="KEGG" id="fso:Fsol_00725"/>
<feature type="binding site" evidence="5">
    <location>
        <position position="213"/>
    </location>
    <ligand>
        <name>AMP</name>
        <dbReference type="ChEBI" id="CHEBI:456215"/>
    </ligand>
</feature>
<comment type="subunit">
    <text evidence="5 7">Monomer.</text>
</comment>
<name>A0A2U8BT18_9RICK</name>
<organism evidence="9 10">
    <name type="scientific">Candidatus Fokinia solitaria</name>
    <dbReference type="NCBI Taxonomy" id="1802984"/>
    <lineage>
        <taxon>Bacteria</taxon>
        <taxon>Pseudomonadati</taxon>
        <taxon>Pseudomonadota</taxon>
        <taxon>Alphaproteobacteria</taxon>
        <taxon>Rickettsiales</taxon>
        <taxon>Candidatus Midichloriaceae</taxon>
        <taxon>Candidatus Fokinia</taxon>
    </lineage>
</organism>
<dbReference type="GO" id="GO:0005737">
    <property type="term" value="C:cytoplasm"/>
    <property type="evidence" value="ECO:0007669"/>
    <property type="project" value="UniProtKB-SubCell"/>
</dbReference>
<comment type="subcellular location">
    <subcellularLocation>
        <location evidence="5 7">Cytoplasm</location>
    </subcellularLocation>
</comment>
<dbReference type="CDD" id="cd01428">
    <property type="entry name" value="ADK"/>
    <property type="match status" value="1"/>
</dbReference>
<keyword evidence="5" id="KW-0963">Cytoplasm</keyword>
<feature type="binding site" evidence="5">
    <location>
        <position position="224"/>
    </location>
    <ligand>
        <name>AMP</name>
        <dbReference type="ChEBI" id="CHEBI:456215"/>
    </ligand>
</feature>
<keyword evidence="2 5" id="KW-0545">Nucleotide biosynthesis</keyword>
<evidence type="ECO:0000256" key="8">
    <source>
        <dbReference type="SAM" id="SignalP"/>
    </source>
</evidence>
<dbReference type="InterPro" id="IPR027417">
    <property type="entry name" value="P-loop_NTPase"/>
</dbReference>